<dbReference type="Proteomes" id="UP000800036">
    <property type="component" value="Unassembled WGS sequence"/>
</dbReference>
<name>A0A6A5V113_9PLEO</name>
<reference evidence="1" key="1">
    <citation type="journal article" date="2020" name="Stud. Mycol.">
        <title>101 Dothideomycetes genomes: a test case for predicting lifestyles and emergence of pathogens.</title>
        <authorList>
            <person name="Haridas S."/>
            <person name="Albert R."/>
            <person name="Binder M."/>
            <person name="Bloem J."/>
            <person name="Labutti K."/>
            <person name="Salamov A."/>
            <person name="Andreopoulos B."/>
            <person name="Baker S."/>
            <person name="Barry K."/>
            <person name="Bills G."/>
            <person name="Bluhm B."/>
            <person name="Cannon C."/>
            <person name="Castanera R."/>
            <person name="Culley D."/>
            <person name="Daum C."/>
            <person name="Ezra D."/>
            <person name="Gonzalez J."/>
            <person name="Henrissat B."/>
            <person name="Kuo A."/>
            <person name="Liang C."/>
            <person name="Lipzen A."/>
            <person name="Lutzoni F."/>
            <person name="Magnuson J."/>
            <person name="Mondo S."/>
            <person name="Nolan M."/>
            <person name="Ohm R."/>
            <person name="Pangilinan J."/>
            <person name="Park H.-J."/>
            <person name="Ramirez L."/>
            <person name="Alfaro M."/>
            <person name="Sun H."/>
            <person name="Tritt A."/>
            <person name="Yoshinaga Y."/>
            <person name="Zwiers L.-H."/>
            <person name="Turgeon B."/>
            <person name="Goodwin S."/>
            <person name="Spatafora J."/>
            <person name="Crous P."/>
            <person name="Grigoriev I."/>
        </authorList>
    </citation>
    <scope>NUCLEOTIDE SEQUENCE</scope>
    <source>
        <strain evidence="1">CBS 107.79</strain>
    </source>
</reference>
<protein>
    <submittedName>
        <fullName evidence="1">Uncharacterized protein</fullName>
    </submittedName>
</protein>
<keyword evidence="2" id="KW-1185">Reference proteome</keyword>
<evidence type="ECO:0000313" key="2">
    <source>
        <dbReference type="Proteomes" id="UP000800036"/>
    </source>
</evidence>
<accession>A0A6A5V113</accession>
<gene>
    <name evidence="1" type="ORF">BU23DRAFT_194705</name>
</gene>
<organism evidence="1 2">
    <name type="scientific">Bimuria novae-zelandiae CBS 107.79</name>
    <dbReference type="NCBI Taxonomy" id="1447943"/>
    <lineage>
        <taxon>Eukaryota</taxon>
        <taxon>Fungi</taxon>
        <taxon>Dikarya</taxon>
        <taxon>Ascomycota</taxon>
        <taxon>Pezizomycotina</taxon>
        <taxon>Dothideomycetes</taxon>
        <taxon>Pleosporomycetidae</taxon>
        <taxon>Pleosporales</taxon>
        <taxon>Massarineae</taxon>
        <taxon>Didymosphaeriaceae</taxon>
        <taxon>Bimuria</taxon>
    </lineage>
</organism>
<dbReference type="AlphaFoldDB" id="A0A6A5V113"/>
<dbReference type="EMBL" id="ML976695">
    <property type="protein sequence ID" value="KAF1971123.1"/>
    <property type="molecule type" value="Genomic_DNA"/>
</dbReference>
<sequence>MVAHAANKNSHFHNIYLLTDTAFERWQHIVNGSTESNHSSSLVYDFPFFVDLVQEQGILKAGIRRCRGEDLKLCSNYLGVDLRRRRGIFRRWYRRPLSFPKCPVSIPMLKIEVNKGRAHILLCLQGNKVEKMPMMTKGLNGEGIWMVYSERRGAYLSD</sequence>
<proteinExistence type="predicted"/>
<evidence type="ECO:0000313" key="1">
    <source>
        <dbReference type="EMBL" id="KAF1971123.1"/>
    </source>
</evidence>